<proteinExistence type="predicted"/>
<dbReference type="EMBL" id="JADQDM010000005">
    <property type="protein sequence ID" value="MBF9221764.1"/>
    <property type="molecule type" value="Genomic_DNA"/>
</dbReference>
<organism evidence="1 2">
    <name type="scientific">Hymenobacter ruricola</name>
    <dbReference type="NCBI Taxonomy" id="2791023"/>
    <lineage>
        <taxon>Bacteria</taxon>
        <taxon>Pseudomonadati</taxon>
        <taxon>Bacteroidota</taxon>
        <taxon>Cytophagia</taxon>
        <taxon>Cytophagales</taxon>
        <taxon>Hymenobacteraceae</taxon>
        <taxon>Hymenobacter</taxon>
    </lineage>
</organism>
<protein>
    <submittedName>
        <fullName evidence="1">Uncharacterized protein</fullName>
    </submittedName>
</protein>
<comment type="caution">
    <text evidence="1">The sequence shown here is derived from an EMBL/GenBank/DDBJ whole genome shotgun (WGS) entry which is preliminary data.</text>
</comment>
<accession>A0ABS0I4D1</accession>
<evidence type="ECO:0000313" key="2">
    <source>
        <dbReference type="Proteomes" id="UP000618931"/>
    </source>
</evidence>
<reference evidence="1 2" key="1">
    <citation type="submission" date="2020-11" db="EMBL/GenBank/DDBJ databases">
        <authorList>
            <person name="Kim M.K."/>
        </authorList>
    </citation>
    <scope>NUCLEOTIDE SEQUENCE [LARGE SCALE GENOMIC DNA]</scope>
    <source>
        <strain evidence="1 2">BT662</strain>
    </source>
</reference>
<gene>
    <name evidence="1" type="ORF">I2H31_11690</name>
</gene>
<keyword evidence="2" id="KW-1185">Reference proteome</keyword>
<name>A0ABS0I4D1_9BACT</name>
<dbReference type="Proteomes" id="UP000618931">
    <property type="component" value="Unassembled WGS sequence"/>
</dbReference>
<dbReference type="RefSeq" id="WP_196293223.1">
    <property type="nucleotide sequence ID" value="NZ_JADQDM010000005.1"/>
</dbReference>
<evidence type="ECO:0000313" key="1">
    <source>
        <dbReference type="EMBL" id="MBF9221764.1"/>
    </source>
</evidence>
<sequence length="145" mass="17007">MTAPPSPYSTWAAFYRSLQNTWQFEDGAGVNYDGTLYPWEFVRKMVREEAGQPEPFDKFITSKSFSVEEGNLEIKYENDFDTGNIRLRITGYFTPRKYLTGETWMTESYDSQAATERRFRTFGQQEAEYMARHLLSTYSLATDNY</sequence>